<dbReference type="InParanoid" id="A0A6J2XWC3"/>
<name>A0A6J2XWC3_SITOR</name>
<organism evidence="3 4">
    <name type="scientific">Sitophilus oryzae</name>
    <name type="common">Rice weevil</name>
    <name type="synonym">Curculio oryzae</name>
    <dbReference type="NCBI Taxonomy" id="7048"/>
    <lineage>
        <taxon>Eukaryota</taxon>
        <taxon>Metazoa</taxon>
        <taxon>Ecdysozoa</taxon>
        <taxon>Arthropoda</taxon>
        <taxon>Hexapoda</taxon>
        <taxon>Insecta</taxon>
        <taxon>Pterygota</taxon>
        <taxon>Neoptera</taxon>
        <taxon>Endopterygota</taxon>
        <taxon>Coleoptera</taxon>
        <taxon>Polyphaga</taxon>
        <taxon>Cucujiformia</taxon>
        <taxon>Curculionidae</taxon>
        <taxon>Dryophthorinae</taxon>
        <taxon>Sitophilus</taxon>
    </lineage>
</organism>
<dbReference type="PROSITE" id="PS00028">
    <property type="entry name" value="ZINC_FINGER_C2H2_1"/>
    <property type="match status" value="1"/>
</dbReference>
<reference evidence="4" key="1">
    <citation type="submission" date="2025-08" db="UniProtKB">
        <authorList>
            <consortium name="RefSeq"/>
        </authorList>
    </citation>
    <scope>IDENTIFICATION</scope>
    <source>
        <tissue evidence="4">Gonads</tissue>
    </source>
</reference>
<sequence>MDNMDEVIVFKVVTKLRETKRKVYVCATCRYITQRKADLDKHKETHLPPEQRQLLSCEHCFNKYRSKQGLQKHLYNKHRNPGCTSVTEEVILDSLKIEIDDHTPLNDEFKNTECLFATNQIKSDLLKLEPDDVAPIQHKDLHADFKNAENVSVAKKVKLEDFIKMEPDDNSPFLDEDAFFKDIQFF</sequence>
<dbReference type="SMART" id="SM00355">
    <property type="entry name" value="ZnF_C2H2"/>
    <property type="match status" value="2"/>
</dbReference>
<dbReference type="OrthoDB" id="6414306at2759"/>
<dbReference type="InterPro" id="IPR013087">
    <property type="entry name" value="Znf_C2H2_type"/>
</dbReference>
<dbReference type="AlphaFoldDB" id="A0A6J2XWC3"/>
<evidence type="ECO:0000313" key="3">
    <source>
        <dbReference type="Proteomes" id="UP000504635"/>
    </source>
</evidence>
<evidence type="ECO:0000259" key="2">
    <source>
        <dbReference type="PROSITE" id="PS50157"/>
    </source>
</evidence>
<keyword evidence="1" id="KW-0479">Metal-binding</keyword>
<evidence type="ECO:0000313" key="4">
    <source>
        <dbReference type="RefSeq" id="XP_030755798.1"/>
    </source>
</evidence>
<accession>A0A6J2XWC3</accession>
<keyword evidence="3" id="KW-1185">Reference proteome</keyword>
<dbReference type="Gene3D" id="3.30.160.60">
    <property type="entry name" value="Classic Zinc Finger"/>
    <property type="match status" value="1"/>
</dbReference>
<evidence type="ECO:0000256" key="1">
    <source>
        <dbReference type="PROSITE-ProRule" id="PRU00042"/>
    </source>
</evidence>
<dbReference type="PROSITE" id="PS50157">
    <property type="entry name" value="ZINC_FINGER_C2H2_2"/>
    <property type="match status" value="1"/>
</dbReference>
<keyword evidence="1" id="KW-0863">Zinc-finger</keyword>
<feature type="domain" description="C2H2-type" evidence="2">
    <location>
        <begin position="24"/>
        <end position="51"/>
    </location>
</feature>
<gene>
    <name evidence="4" type="primary">LOC115882083</name>
</gene>
<dbReference type="GO" id="GO:0008270">
    <property type="term" value="F:zinc ion binding"/>
    <property type="evidence" value="ECO:0007669"/>
    <property type="project" value="UniProtKB-KW"/>
</dbReference>
<dbReference type="KEGG" id="soy:115882083"/>
<dbReference type="Proteomes" id="UP000504635">
    <property type="component" value="Unplaced"/>
</dbReference>
<proteinExistence type="predicted"/>
<keyword evidence="1" id="KW-0862">Zinc</keyword>
<dbReference type="RefSeq" id="XP_030755798.1">
    <property type="nucleotide sequence ID" value="XM_030899938.1"/>
</dbReference>
<dbReference type="GeneID" id="115882083"/>
<protein>
    <submittedName>
        <fullName evidence="4">Uncharacterized protein LOC115882083</fullName>
    </submittedName>
</protein>